<organism evidence="1">
    <name type="scientific">Shigella boydii</name>
    <dbReference type="NCBI Taxonomy" id="621"/>
    <lineage>
        <taxon>Bacteria</taxon>
        <taxon>Pseudomonadati</taxon>
        <taxon>Pseudomonadota</taxon>
        <taxon>Gammaproteobacteria</taxon>
        <taxon>Enterobacterales</taxon>
        <taxon>Enterobacteriaceae</taxon>
        <taxon>Shigella</taxon>
    </lineage>
</organism>
<dbReference type="EMBL" id="AAVUMO010000264">
    <property type="protein sequence ID" value="EGE3747991.1"/>
    <property type="molecule type" value="Genomic_DNA"/>
</dbReference>
<proteinExistence type="predicted"/>
<comment type="caution">
    <text evidence="1">The sequence shown here is derived from an EMBL/GenBank/DDBJ whole genome shotgun (WGS) entry which is preliminary data.</text>
</comment>
<reference evidence="1" key="1">
    <citation type="submission" date="2018-05" db="EMBL/GenBank/DDBJ databases">
        <authorList>
            <person name="Ashton P.M."/>
            <person name="Dallman T."/>
            <person name="Nair S."/>
            <person name="De Pinna E."/>
            <person name="Peters T."/>
            <person name="Grant K."/>
        </authorList>
    </citation>
    <scope>NUCLEOTIDE SEQUENCE</scope>
    <source>
        <strain evidence="1">287711</strain>
    </source>
</reference>
<name>A0A8H9E1N2_SHIBO</name>
<sequence>MIHHSGVVNISSDNLQNILSKPREHTLNCLDWRFFVQRSVCVSWKSDFAWTGIMLLFRGEELAFSSAFSPVTIRKIMKCPPPGRRTVEKRTRQQKHWG</sequence>
<dbReference type="Proteomes" id="UP000864586">
    <property type="component" value="Unassembled WGS sequence"/>
</dbReference>
<accession>A0A8H9E1N2</accession>
<evidence type="ECO:0000313" key="1">
    <source>
        <dbReference type="EMBL" id="EGE3747991.1"/>
    </source>
</evidence>
<gene>
    <name evidence="1" type="ORF">DLV22_26130</name>
</gene>
<protein>
    <submittedName>
        <fullName evidence="1">Uncharacterized protein</fullName>
    </submittedName>
</protein>
<dbReference type="AlphaFoldDB" id="A0A8H9E1N2"/>